<evidence type="ECO:0000256" key="7">
    <source>
        <dbReference type="ARBA" id="ARBA00022989"/>
    </source>
</evidence>
<evidence type="ECO:0000313" key="12">
    <source>
        <dbReference type="Proteomes" id="UP000290243"/>
    </source>
</evidence>
<comment type="caution">
    <text evidence="9">Lacks conserved residue(s) required for the propagation of feature annotation.</text>
</comment>
<dbReference type="EMBL" id="LR215037">
    <property type="protein sequence ID" value="VEU75802.1"/>
    <property type="molecule type" value="Genomic_DNA"/>
</dbReference>
<evidence type="ECO:0000256" key="10">
    <source>
        <dbReference type="RuleBase" id="RU004181"/>
    </source>
</evidence>
<sequence>MIIKIKNYFANKKKHIKENWKKILFNYLTFISTFIILLIVDQVTKHTISSIVPENTKYDYTFIGFSYTLHRGITIIKNINSVGWVFLHILSIVLLIFLFLTPLFINKTIPLLAFATIAAGDLGNFIDRMIDYPNNGVIDIIYSPFFEKWVGRDLGIFNFADTYIISGGLLMLIYVIFTQFLSTSKEEKEEELIQYDLVIDPIVLETINKNNKNK</sequence>
<evidence type="ECO:0000256" key="4">
    <source>
        <dbReference type="ARBA" id="ARBA00022692"/>
    </source>
</evidence>
<comment type="function">
    <text evidence="9">This protein specifically catalyzes the removal of signal peptides from prolipoproteins.</text>
</comment>
<dbReference type="AlphaFoldDB" id="A0A449B5E1"/>
<dbReference type="PANTHER" id="PTHR33695:SF1">
    <property type="entry name" value="LIPOPROTEIN SIGNAL PEPTIDASE"/>
    <property type="match status" value="1"/>
</dbReference>
<comment type="subcellular location">
    <subcellularLocation>
        <location evidence="9">Cell membrane</location>
        <topology evidence="9">Multi-pass membrane protein</topology>
    </subcellularLocation>
</comment>
<evidence type="ECO:0000256" key="1">
    <source>
        <dbReference type="ARBA" id="ARBA00006139"/>
    </source>
</evidence>
<name>A0A449B5E1_9BACT</name>
<dbReference type="EC" id="3.4.23.36" evidence="9"/>
<proteinExistence type="inferred from homology"/>
<dbReference type="GO" id="GO:0006508">
    <property type="term" value="P:proteolysis"/>
    <property type="evidence" value="ECO:0007669"/>
    <property type="project" value="UniProtKB-KW"/>
</dbReference>
<dbReference type="Pfam" id="PF01252">
    <property type="entry name" value="Peptidase_A8"/>
    <property type="match status" value="1"/>
</dbReference>
<dbReference type="InterPro" id="IPR001872">
    <property type="entry name" value="Peptidase_A8"/>
</dbReference>
<comment type="similarity">
    <text evidence="1 9 10">Belongs to the peptidase A8 family.</text>
</comment>
<dbReference type="RefSeq" id="WP_129647211.1">
    <property type="nucleotide sequence ID" value="NZ_LR215037.1"/>
</dbReference>
<feature type="active site" evidence="9">
    <location>
        <position position="161"/>
    </location>
</feature>
<protein>
    <recommendedName>
        <fullName evidence="9">Lipoprotein signal peptidase</fullName>
        <ecNumber evidence="9">3.4.23.36</ecNumber>
    </recommendedName>
    <alternativeName>
        <fullName evidence="9">Prolipoprotein signal peptidase</fullName>
    </alternativeName>
    <alternativeName>
        <fullName evidence="9">Signal peptidase II</fullName>
        <shortName evidence="9">SPase II</shortName>
    </alternativeName>
</protein>
<keyword evidence="7 9" id="KW-1133">Transmembrane helix</keyword>
<keyword evidence="3 9" id="KW-0645">Protease</keyword>
<evidence type="ECO:0000256" key="2">
    <source>
        <dbReference type="ARBA" id="ARBA00022475"/>
    </source>
</evidence>
<dbReference type="HAMAP" id="MF_00161">
    <property type="entry name" value="LspA"/>
    <property type="match status" value="1"/>
</dbReference>
<dbReference type="OrthoDB" id="397153at2"/>
<dbReference type="KEGG" id="mmau:NCTC10168_00750"/>
<dbReference type="UniPathway" id="UPA00665"/>
<evidence type="ECO:0000256" key="8">
    <source>
        <dbReference type="ARBA" id="ARBA00023136"/>
    </source>
</evidence>
<dbReference type="Proteomes" id="UP000290243">
    <property type="component" value="Chromosome"/>
</dbReference>
<keyword evidence="8 9" id="KW-0472">Membrane</keyword>
<evidence type="ECO:0000256" key="6">
    <source>
        <dbReference type="ARBA" id="ARBA00022801"/>
    </source>
</evidence>
<keyword evidence="12" id="KW-1185">Reference proteome</keyword>
<dbReference type="GO" id="GO:0004190">
    <property type="term" value="F:aspartic-type endopeptidase activity"/>
    <property type="evidence" value="ECO:0007669"/>
    <property type="project" value="UniProtKB-UniRule"/>
</dbReference>
<keyword evidence="6 9" id="KW-0378">Hydrolase</keyword>
<feature type="transmembrane region" description="Helical" evidence="9">
    <location>
        <begin position="83"/>
        <end position="105"/>
    </location>
</feature>
<feature type="transmembrane region" description="Helical" evidence="9">
    <location>
        <begin position="156"/>
        <end position="177"/>
    </location>
</feature>
<dbReference type="GO" id="GO:0005886">
    <property type="term" value="C:plasma membrane"/>
    <property type="evidence" value="ECO:0007669"/>
    <property type="project" value="UniProtKB-SubCell"/>
</dbReference>
<dbReference type="PANTHER" id="PTHR33695">
    <property type="entry name" value="LIPOPROTEIN SIGNAL PEPTIDASE"/>
    <property type="match status" value="1"/>
</dbReference>
<evidence type="ECO:0000256" key="9">
    <source>
        <dbReference type="HAMAP-Rule" id="MF_00161"/>
    </source>
</evidence>
<gene>
    <name evidence="9 11" type="primary">lspA</name>
    <name evidence="11" type="ORF">NCTC10168_00750</name>
</gene>
<keyword evidence="5 9" id="KW-0064">Aspartyl protease</keyword>
<comment type="pathway">
    <text evidence="9">Protein modification; lipoprotein biosynthesis (signal peptide cleavage).</text>
</comment>
<evidence type="ECO:0000256" key="3">
    <source>
        <dbReference type="ARBA" id="ARBA00022670"/>
    </source>
</evidence>
<feature type="transmembrane region" description="Helical" evidence="9">
    <location>
        <begin position="23"/>
        <end position="40"/>
    </location>
</feature>
<keyword evidence="11" id="KW-0449">Lipoprotein</keyword>
<evidence type="ECO:0000313" key="11">
    <source>
        <dbReference type="EMBL" id="VEU75802.1"/>
    </source>
</evidence>
<keyword evidence="2 9" id="KW-1003">Cell membrane</keyword>
<organism evidence="11 12">
    <name type="scientific">Mycoplasmopsis maculosa</name>
    <dbReference type="NCBI Taxonomy" id="114885"/>
    <lineage>
        <taxon>Bacteria</taxon>
        <taxon>Bacillati</taxon>
        <taxon>Mycoplasmatota</taxon>
        <taxon>Mycoplasmoidales</taxon>
        <taxon>Metamycoplasmataceae</taxon>
        <taxon>Mycoplasmopsis</taxon>
    </lineage>
</organism>
<comment type="catalytic activity">
    <reaction evidence="9">
        <text>Release of signal peptides from bacterial membrane prolipoproteins. Hydrolyzes -Xaa-Yaa-Zaa-|-(S,diacylglyceryl)Cys-, in which Xaa is hydrophobic (preferably Leu), and Yaa (Ala or Ser) and Zaa (Gly or Ala) have small, neutral side chains.</text>
        <dbReference type="EC" id="3.4.23.36"/>
    </reaction>
</comment>
<evidence type="ECO:0000256" key="5">
    <source>
        <dbReference type="ARBA" id="ARBA00022750"/>
    </source>
</evidence>
<feature type="active site" evidence="9">
    <location>
        <position position="139"/>
    </location>
</feature>
<reference evidence="11 12" key="1">
    <citation type="submission" date="2019-01" db="EMBL/GenBank/DDBJ databases">
        <authorList>
            <consortium name="Pathogen Informatics"/>
        </authorList>
    </citation>
    <scope>NUCLEOTIDE SEQUENCE [LARGE SCALE GENOMIC DNA]</scope>
    <source>
        <strain evidence="11 12">NCTC10168</strain>
    </source>
</reference>
<dbReference type="PRINTS" id="PR00781">
    <property type="entry name" value="LIPOSIGPTASE"/>
</dbReference>
<keyword evidence="4 9" id="KW-0812">Transmembrane</keyword>
<accession>A0A449B5E1</accession>